<dbReference type="RefSeq" id="WP_153585366.1">
    <property type="nucleotide sequence ID" value="NZ_WJBU01000010.1"/>
</dbReference>
<evidence type="ECO:0000313" key="3">
    <source>
        <dbReference type="Proteomes" id="UP000487350"/>
    </source>
</evidence>
<dbReference type="OrthoDB" id="8718396at2"/>
<dbReference type="Proteomes" id="UP000487350">
    <property type="component" value="Unassembled WGS sequence"/>
</dbReference>
<feature type="chain" id="PRO_5032365912" description="DUF4864 domain-containing protein" evidence="1">
    <location>
        <begin position="21"/>
        <end position="146"/>
    </location>
</feature>
<reference evidence="2 3" key="1">
    <citation type="submission" date="2019-11" db="EMBL/GenBank/DDBJ databases">
        <title>Caenimonas koreensis gen. nov., sp. nov., isolated from activated sludge.</title>
        <authorList>
            <person name="Seung H.R."/>
        </authorList>
    </citation>
    <scope>NUCLEOTIDE SEQUENCE [LARGE SCALE GENOMIC DNA]</scope>
    <source>
        <strain evidence="2 3">EMB320</strain>
    </source>
</reference>
<organism evidence="2 3">
    <name type="scientific">Caenimonas koreensis DSM 17982</name>
    <dbReference type="NCBI Taxonomy" id="1121255"/>
    <lineage>
        <taxon>Bacteria</taxon>
        <taxon>Pseudomonadati</taxon>
        <taxon>Pseudomonadota</taxon>
        <taxon>Betaproteobacteria</taxon>
        <taxon>Burkholderiales</taxon>
        <taxon>Comamonadaceae</taxon>
        <taxon>Caenimonas</taxon>
    </lineage>
</organism>
<comment type="caution">
    <text evidence="2">The sequence shown here is derived from an EMBL/GenBank/DDBJ whole genome shotgun (WGS) entry which is preliminary data.</text>
</comment>
<protein>
    <recommendedName>
        <fullName evidence="4">DUF4864 domain-containing protein</fullName>
    </recommendedName>
</protein>
<name>A0A844B049_9BURK</name>
<accession>A0A844B049</accession>
<sequence length="146" mass="16332">MKHFPSFLAALALASFSHFAAAQTKFLETPEQTKRAAEGIVASMAASNINGALAEFKPLSVIQGSDFEVFKAQVAGAQEKLLREFGLPTGYEYIRQDTVGTRVLRQQFVVFHENAPMVWNIVFFKQKNGWVITHLHFDGNSLRLFP</sequence>
<evidence type="ECO:0000256" key="1">
    <source>
        <dbReference type="SAM" id="SignalP"/>
    </source>
</evidence>
<proteinExistence type="predicted"/>
<evidence type="ECO:0008006" key="4">
    <source>
        <dbReference type="Google" id="ProtNLM"/>
    </source>
</evidence>
<dbReference type="EMBL" id="WJBU01000010">
    <property type="protein sequence ID" value="MRD48068.1"/>
    <property type="molecule type" value="Genomic_DNA"/>
</dbReference>
<feature type="signal peptide" evidence="1">
    <location>
        <begin position="1"/>
        <end position="20"/>
    </location>
</feature>
<evidence type="ECO:0000313" key="2">
    <source>
        <dbReference type="EMBL" id="MRD48068.1"/>
    </source>
</evidence>
<keyword evidence="1" id="KW-0732">Signal</keyword>
<gene>
    <name evidence="2" type="ORF">GHT07_12320</name>
</gene>
<keyword evidence="3" id="KW-1185">Reference proteome</keyword>
<dbReference type="AlphaFoldDB" id="A0A844B049"/>